<reference evidence="2 3" key="1">
    <citation type="submission" date="2018-03" db="EMBL/GenBank/DDBJ databases">
        <title>Genome sequencing of Ottowia sp.</title>
        <authorList>
            <person name="Kim S.-J."/>
            <person name="Heo J."/>
            <person name="Kwon S.-W."/>
        </authorList>
    </citation>
    <scope>NUCLEOTIDE SEQUENCE [LARGE SCALE GENOMIC DNA]</scope>
    <source>
        <strain evidence="2 3">KADR8-3</strain>
    </source>
</reference>
<dbReference type="InterPro" id="IPR037523">
    <property type="entry name" value="VOC_core"/>
</dbReference>
<dbReference type="PANTHER" id="PTHR35006:SF1">
    <property type="entry name" value="BLL2941 PROTEIN"/>
    <property type="match status" value="1"/>
</dbReference>
<dbReference type="Gene3D" id="3.10.180.10">
    <property type="entry name" value="2,3-Dihydroxybiphenyl 1,2-Dioxygenase, domain 1"/>
    <property type="match status" value="1"/>
</dbReference>
<proteinExistence type="predicted"/>
<keyword evidence="3" id="KW-1185">Reference proteome</keyword>
<dbReference type="SUPFAM" id="SSF54593">
    <property type="entry name" value="Glyoxalase/Bleomycin resistance protein/Dihydroxybiphenyl dioxygenase"/>
    <property type="match status" value="1"/>
</dbReference>
<feature type="domain" description="VOC" evidence="1">
    <location>
        <begin position="1"/>
        <end position="123"/>
    </location>
</feature>
<dbReference type="InterPro" id="IPR029068">
    <property type="entry name" value="Glyas_Bleomycin-R_OHBP_Dase"/>
</dbReference>
<evidence type="ECO:0000313" key="2">
    <source>
        <dbReference type="EMBL" id="AVO34255.1"/>
    </source>
</evidence>
<protein>
    <submittedName>
        <fullName evidence="2">Glyoxalase</fullName>
    </submittedName>
</protein>
<dbReference type="PANTHER" id="PTHR35006">
    <property type="entry name" value="GLYOXALASE FAMILY PROTEIN (AFU_ORTHOLOGUE AFUA_5G14830)"/>
    <property type="match status" value="1"/>
</dbReference>
<dbReference type="Proteomes" id="UP000239709">
    <property type="component" value="Chromosome"/>
</dbReference>
<name>A0A2S0MED4_9BURK</name>
<evidence type="ECO:0000313" key="3">
    <source>
        <dbReference type="Proteomes" id="UP000239709"/>
    </source>
</evidence>
<dbReference type="InterPro" id="IPR004360">
    <property type="entry name" value="Glyas_Fos-R_dOase_dom"/>
</dbReference>
<evidence type="ECO:0000259" key="1">
    <source>
        <dbReference type="PROSITE" id="PS51819"/>
    </source>
</evidence>
<organism evidence="2 3">
    <name type="scientific">Ottowia oryzae</name>
    <dbReference type="NCBI Taxonomy" id="2109914"/>
    <lineage>
        <taxon>Bacteria</taxon>
        <taxon>Pseudomonadati</taxon>
        <taxon>Pseudomonadota</taxon>
        <taxon>Betaproteobacteria</taxon>
        <taxon>Burkholderiales</taxon>
        <taxon>Comamonadaceae</taxon>
        <taxon>Ottowia</taxon>
    </lineage>
</organism>
<sequence length="142" mass="15084">MFSHVMLGAADLEVSRQFYDAVLAPLGTAPGVANRHRYFWRGAGGTFSVSTPIDGQAATHANGGTIGFAAASTAQVDAFHAAGLAHGGTPCEEPPGWRGEKPGRMYIAYLRDPSGNKICAVYREPKEPERQLGPALRPPNYS</sequence>
<dbReference type="Pfam" id="PF00903">
    <property type="entry name" value="Glyoxalase"/>
    <property type="match status" value="1"/>
</dbReference>
<dbReference type="AlphaFoldDB" id="A0A2S0MED4"/>
<dbReference type="EMBL" id="CP027666">
    <property type="protein sequence ID" value="AVO34255.1"/>
    <property type="molecule type" value="Genomic_DNA"/>
</dbReference>
<dbReference type="KEGG" id="otk:C6570_08435"/>
<gene>
    <name evidence="2" type="ORF">C6570_08435</name>
</gene>
<dbReference type="OrthoDB" id="9800438at2"/>
<accession>A0A2S0MED4</accession>
<dbReference type="RefSeq" id="WP_106702810.1">
    <property type="nucleotide sequence ID" value="NZ_CP027666.1"/>
</dbReference>
<dbReference type="CDD" id="cd07262">
    <property type="entry name" value="VOC_like"/>
    <property type="match status" value="1"/>
</dbReference>
<dbReference type="PROSITE" id="PS51819">
    <property type="entry name" value="VOC"/>
    <property type="match status" value="1"/>
</dbReference>